<dbReference type="PANTHER" id="PTHR35336">
    <property type="entry name" value="ADENOSYLCOBINAMIDE AMIDOHYDROLASE"/>
    <property type="match status" value="1"/>
</dbReference>
<dbReference type="OrthoDB" id="64585at2157"/>
<dbReference type="GeneID" id="76206244"/>
<proteinExistence type="predicted"/>
<reference evidence="1" key="4">
    <citation type="journal article" date="2023" name="Microbiol. Resour. Announc.">
        <title>Complete Genome Sequence of Vulcanisaeta souniana Strain IC-059, a Hyperthermophilic Archaeon Isolated from Hot Spring Water in Japan.</title>
        <authorList>
            <person name="Kato S."/>
            <person name="Itoh T."/>
            <person name="Wu L."/>
            <person name="Ma J."/>
            <person name="Ohkuma M."/>
        </authorList>
    </citation>
    <scope>NUCLEOTIDE SEQUENCE</scope>
    <source>
        <strain evidence="1">JCM 11219</strain>
    </source>
</reference>
<gene>
    <name evidence="2" type="ORF">GCM10007112_06010</name>
    <name evidence="1" type="ORF">Vsou_06900</name>
</gene>
<dbReference type="InterPro" id="IPR052209">
    <property type="entry name" value="CbiZ"/>
</dbReference>
<organism evidence="2 3">
    <name type="scientific">Vulcanisaeta souniana JCM 11219</name>
    <dbReference type="NCBI Taxonomy" id="1293586"/>
    <lineage>
        <taxon>Archaea</taxon>
        <taxon>Thermoproteota</taxon>
        <taxon>Thermoprotei</taxon>
        <taxon>Thermoproteales</taxon>
        <taxon>Thermoproteaceae</taxon>
        <taxon>Vulcanisaeta</taxon>
    </lineage>
</organism>
<dbReference type="AlphaFoldDB" id="A0A830ECP7"/>
<dbReference type="Proteomes" id="UP000657075">
    <property type="component" value="Unassembled WGS sequence"/>
</dbReference>
<dbReference type="RefSeq" id="WP_188602593.1">
    <property type="nucleotide sequence ID" value="NZ_AP026830.1"/>
</dbReference>
<accession>A0A830ECP7</accession>
<evidence type="ECO:0000313" key="1">
    <source>
        <dbReference type="EMBL" id="BDR91597.1"/>
    </source>
</evidence>
<evidence type="ECO:0000313" key="4">
    <source>
        <dbReference type="Proteomes" id="UP001060771"/>
    </source>
</evidence>
<dbReference type="EMBL" id="BMNM01000001">
    <property type="protein sequence ID" value="GGI72012.1"/>
    <property type="molecule type" value="Genomic_DNA"/>
</dbReference>
<name>A0A830ECP7_9CREN</name>
<reference evidence="4" key="3">
    <citation type="submission" date="2022-09" db="EMBL/GenBank/DDBJ databases">
        <title>Complete genome sequence of Vulcanisaeta souniana.</title>
        <authorList>
            <person name="Kato S."/>
            <person name="Itoh T."/>
            <person name="Ohkuma M."/>
        </authorList>
    </citation>
    <scope>NUCLEOTIDE SEQUENCE [LARGE SCALE GENOMIC DNA]</scope>
    <source>
        <strain evidence="4">JCM 11219</strain>
    </source>
</reference>
<sequence>MSVAFREVWSRDGMMARIYYQSYSDINVKTLLIDLTQRRRVLSTMHGMVYVRFVCNNYAPPDLWCALHSQGLREKYLDSLMNQLGIAPGDYACLGTGVDMDDLAVVSDEYRDVWVTAFTTAGVESNALRVGVDRASTYEVNGRFERVGTINTILLTNASLTEAAMARALITITEAKCAALQDLGITSSYTPSLIATGTGTDNVMVVPGNGIRITYTGGHSKIGELIGRVVYESVKGAVSRHRANRT</sequence>
<keyword evidence="4" id="KW-1185">Reference proteome</keyword>
<reference evidence="2" key="2">
    <citation type="submission" date="2020-09" db="EMBL/GenBank/DDBJ databases">
        <authorList>
            <person name="Sun Q."/>
            <person name="Ohkuma M."/>
        </authorList>
    </citation>
    <scope>NUCLEOTIDE SEQUENCE</scope>
    <source>
        <strain evidence="2">JCM 11219</strain>
    </source>
</reference>
<dbReference type="Pfam" id="PF01955">
    <property type="entry name" value="CbiZ"/>
    <property type="match status" value="1"/>
</dbReference>
<protein>
    <recommendedName>
        <fullName evidence="5">Adenosylcobinamide amidohydrolase</fullName>
    </recommendedName>
</protein>
<dbReference type="Proteomes" id="UP001060771">
    <property type="component" value="Chromosome"/>
</dbReference>
<evidence type="ECO:0008006" key="5">
    <source>
        <dbReference type="Google" id="ProtNLM"/>
    </source>
</evidence>
<dbReference type="EMBL" id="AP026830">
    <property type="protein sequence ID" value="BDR91597.1"/>
    <property type="molecule type" value="Genomic_DNA"/>
</dbReference>
<reference evidence="2" key="1">
    <citation type="journal article" date="2014" name="Int. J. Syst. Evol. Microbiol.">
        <title>Complete genome sequence of Corynebacterium casei LMG S-19264T (=DSM 44701T), isolated from a smear-ripened cheese.</title>
        <authorList>
            <consortium name="US DOE Joint Genome Institute (JGI-PGF)"/>
            <person name="Walter F."/>
            <person name="Albersmeier A."/>
            <person name="Kalinowski J."/>
            <person name="Ruckert C."/>
        </authorList>
    </citation>
    <scope>NUCLEOTIDE SEQUENCE</scope>
    <source>
        <strain evidence="2">JCM 11219</strain>
    </source>
</reference>
<evidence type="ECO:0000313" key="3">
    <source>
        <dbReference type="Proteomes" id="UP000657075"/>
    </source>
</evidence>
<dbReference type="PANTHER" id="PTHR35336:SF5">
    <property type="entry name" value="ADENOSYLCOBINAMIDE AMIDOHYDROLASE"/>
    <property type="match status" value="1"/>
</dbReference>
<dbReference type="InterPro" id="IPR002808">
    <property type="entry name" value="AdoCbi_amidolase"/>
</dbReference>
<evidence type="ECO:0000313" key="2">
    <source>
        <dbReference type="EMBL" id="GGI72012.1"/>
    </source>
</evidence>